<reference evidence="2 3" key="1">
    <citation type="submission" date="2020-04" db="EMBL/GenBank/DDBJ databases">
        <authorList>
            <person name="De Canck E."/>
        </authorList>
    </citation>
    <scope>NUCLEOTIDE SEQUENCE [LARGE SCALE GENOMIC DNA]</scope>
    <source>
        <strain evidence="2 3">LMG 29542</strain>
    </source>
</reference>
<sequence>MSEQQQRKGRFYPFATIGARTERGGRVTSGSVLDNGDVITDGPHREPRTSTIFVPVDEHGVALTRQ</sequence>
<dbReference type="Proteomes" id="UP000494363">
    <property type="component" value="Unassembled WGS sequence"/>
</dbReference>
<keyword evidence="3" id="KW-1185">Reference proteome</keyword>
<evidence type="ECO:0000313" key="3">
    <source>
        <dbReference type="Proteomes" id="UP000494363"/>
    </source>
</evidence>
<feature type="region of interest" description="Disordered" evidence="1">
    <location>
        <begin position="22"/>
        <end position="49"/>
    </location>
</feature>
<protein>
    <submittedName>
        <fullName evidence="2">Uncharacterized protein</fullName>
    </submittedName>
</protein>
<gene>
    <name evidence="2" type="ORF">LMG29542_01789</name>
</gene>
<evidence type="ECO:0000313" key="2">
    <source>
        <dbReference type="EMBL" id="CAB3752518.1"/>
    </source>
</evidence>
<dbReference type="EMBL" id="CADIKH010000007">
    <property type="protein sequence ID" value="CAB3752518.1"/>
    <property type="molecule type" value="Genomic_DNA"/>
</dbReference>
<accession>A0A6J5DEB6</accession>
<organism evidence="2 3">
    <name type="scientific">Paraburkholderia humisilvae</name>
    <dbReference type="NCBI Taxonomy" id="627669"/>
    <lineage>
        <taxon>Bacteria</taxon>
        <taxon>Pseudomonadati</taxon>
        <taxon>Pseudomonadota</taxon>
        <taxon>Betaproteobacteria</taxon>
        <taxon>Burkholderiales</taxon>
        <taxon>Burkholderiaceae</taxon>
        <taxon>Paraburkholderia</taxon>
    </lineage>
</organism>
<name>A0A6J5DEB6_9BURK</name>
<dbReference type="AlphaFoldDB" id="A0A6J5DEB6"/>
<evidence type="ECO:0000256" key="1">
    <source>
        <dbReference type="SAM" id="MobiDB-lite"/>
    </source>
</evidence>
<dbReference type="RefSeq" id="WP_175226109.1">
    <property type="nucleotide sequence ID" value="NZ_CADIKH010000007.1"/>
</dbReference>
<proteinExistence type="predicted"/>